<keyword evidence="1" id="KW-0040">ANK repeat</keyword>
<dbReference type="InterPro" id="IPR002110">
    <property type="entry name" value="Ankyrin_rpt"/>
</dbReference>
<sequence>MGDLDFFKGVASDVLLNSITEGSADSVLDIVAKENHLGCCEEICKKCPSLLYRLNYNGDTPLHHAAWHGDPKMVKFFISADTKMDFKNEEDIESQGGEIVPNKKLLMMKNRQGNTALHHAVKKRHHEAAMIMIEADPDNKLLIMSNNNNQTALDLAVESKYFRILRIVFGKVPYMANDLKKKAFNLIATCDNLAMVELLIEADPDKKLLRMVDDSNKDSALHWAVRYQNIKILSMLIKADPDKMLVRVVNEDKDTALHLAVRLASVGAVKLLIEADPDLEYCPNNSGETPLLIAVNEDMTASATFHMLSEIRKLLLKAQPSQCKARIDDRGWTLLHLATRKGNLRAIDDIIQISPDCVHLVDIEGQNFLHFAAKYELVKVMMHVLGSKEIPDSVLNGKDKKGNTPLHTAALNGTESVVLCLLYYPKVDKTTVNGKGQHVLDAVSN</sequence>
<gene>
    <name evidence="2" type="ORF">IFM89_014215</name>
</gene>
<dbReference type="SUPFAM" id="SSF48403">
    <property type="entry name" value="Ankyrin repeat"/>
    <property type="match status" value="1"/>
</dbReference>
<dbReference type="PROSITE" id="PS50088">
    <property type="entry name" value="ANK_REPEAT"/>
    <property type="match status" value="3"/>
</dbReference>
<dbReference type="Pfam" id="PF13637">
    <property type="entry name" value="Ank_4"/>
    <property type="match status" value="1"/>
</dbReference>
<dbReference type="PANTHER" id="PTHR24121:SF22">
    <property type="entry name" value="PROTEIN ACCELERATED CELL DEATH 6-LIKE"/>
    <property type="match status" value="1"/>
</dbReference>
<evidence type="ECO:0000256" key="1">
    <source>
        <dbReference type="PROSITE-ProRule" id="PRU00023"/>
    </source>
</evidence>
<dbReference type="Proteomes" id="UP000631114">
    <property type="component" value="Unassembled WGS sequence"/>
</dbReference>
<feature type="repeat" description="ANK" evidence="1">
    <location>
        <begin position="401"/>
        <end position="422"/>
    </location>
</feature>
<dbReference type="PANTHER" id="PTHR24121">
    <property type="entry name" value="NO MECHANORECEPTOR POTENTIAL C, ISOFORM D-RELATED"/>
    <property type="match status" value="1"/>
</dbReference>
<feature type="repeat" description="ANK" evidence="1">
    <location>
        <begin position="252"/>
        <end position="284"/>
    </location>
</feature>
<protein>
    <submittedName>
        <fullName evidence="2">Uncharacterized protein</fullName>
    </submittedName>
</protein>
<keyword evidence="3" id="KW-1185">Reference proteome</keyword>
<dbReference type="InterPro" id="IPR036770">
    <property type="entry name" value="Ankyrin_rpt-contain_sf"/>
</dbReference>
<dbReference type="Pfam" id="PF00023">
    <property type="entry name" value="Ank"/>
    <property type="match status" value="1"/>
</dbReference>
<evidence type="ECO:0000313" key="3">
    <source>
        <dbReference type="Proteomes" id="UP000631114"/>
    </source>
</evidence>
<dbReference type="AlphaFoldDB" id="A0A835ITH8"/>
<reference evidence="2 3" key="1">
    <citation type="submission" date="2020-10" db="EMBL/GenBank/DDBJ databases">
        <title>The Coptis chinensis genome and diversification of protoberbering-type alkaloids.</title>
        <authorList>
            <person name="Wang B."/>
            <person name="Shu S."/>
            <person name="Song C."/>
            <person name="Liu Y."/>
        </authorList>
    </citation>
    <scope>NUCLEOTIDE SEQUENCE [LARGE SCALE GENOMIC DNA]</scope>
    <source>
        <strain evidence="2">HL-2020</strain>
        <tissue evidence="2">Leaf</tissue>
    </source>
</reference>
<organism evidence="2 3">
    <name type="scientific">Coptis chinensis</name>
    <dbReference type="NCBI Taxonomy" id="261450"/>
    <lineage>
        <taxon>Eukaryota</taxon>
        <taxon>Viridiplantae</taxon>
        <taxon>Streptophyta</taxon>
        <taxon>Embryophyta</taxon>
        <taxon>Tracheophyta</taxon>
        <taxon>Spermatophyta</taxon>
        <taxon>Magnoliopsida</taxon>
        <taxon>Ranunculales</taxon>
        <taxon>Ranunculaceae</taxon>
        <taxon>Coptidoideae</taxon>
        <taxon>Coptis</taxon>
    </lineage>
</organism>
<dbReference type="PROSITE" id="PS50297">
    <property type="entry name" value="ANK_REP_REGION"/>
    <property type="match status" value="2"/>
</dbReference>
<name>A0A835ITH8_9MAGN</name>
<dbReference type="SMART" id="SM00248">
    <property type="entry name" value="ANK"/>
    <property type="match status" value="11"/>
</dbReference>
<dbReference type="Gene3D" id="1.25.40.20">
    <property type="entry name" value="Ankyrin repeat-containing domain"/>
    <property type="match status" value="3"/>
</dbReference>
<comment type="caution">
    <text evidence="2">The sequence shown here is derived from an EMBL/GenBank/DDBJ whole genome shotgun (WGS) entry which is preliminary data.</text>
</comment>
<feature type="repeat" description="ANK" evidence="1">
    <location>
        <begin position="57"/>
        <end position="89"/>
    </location>
</feature>
<evidence type="ECO:0000313" key="2">
    <source>
        <dbReference type="EMBL" id="KAF9624830.1"/>
    </source>
</evidence>
<dbReference type="Pfam" id="PF12796">
    <property type="entry name" value="Ank_2"/>
    <property type="match status" value="3"/>
</dbReference>
<dbReference type="OrthoDB" id="303876at2759"/>
<proteinExistence type="predicted"/>
<accession>A0A835ITH8</accession>
<dbReference type="EMBL" id="JADFTS010000001">
    <property type="protein sequence ID" value="KAF9624830.1"/>
    <property type="molecule type" value="Genomic_DNA"/>
</dbReference>